<evidence type="ECO:0000313" key="3">
    <source>
        <dbReference type="Proteomes" id="UP000471364"/>
    </source>
</evidence>
<accession>A0ABQ6UJK4</accession>
<sequence length="305" mass="32455">MVIWLMNGLVNWLAERVVDLLGALLAFLTSSIFLSPDVTVLPQVQAIAAKSALVVNACFILAIIAAGVATMLGDSVQTRYGIKELVPRLVVGFVLSAFAVPLTSAVIDIANALTVSLAGTSAPTTEAVEFTTVRIRSAMADESAALLVAIIGLLIVVLMFMLIGSWFARVAVLVILAGIAPVALACYATPWTQGAAELWWRTLLGCVATPTLQAVAFSVGINLLTDPEQNLPILLGLPGSDTLNLMLVIVVLWITLKIPGMMRRYTRGNRPPNIGGFLLRAVFIQGITRHLPLGRFGRTAMRGGR</sequence>
<proteinExistence type="predicted"/>
<feature type="transmembrane region" description="Helical" evidence="1">
    <location>
        <begin position="144"/>
        <end position="164"/>
    </location>
</feature>
<evidence type="ECO:0000256" key="1">
    <source>
        <dbReference type="SAM" id="Phobius"/>
    </source>
</evidence>
<name>A0ABQ6UJK4_9ACTN</name>
<gene>
    <name evidence="2" type="ORF">F6X54_10190</name>
</gene>
<feature type="transmembrane region" description="Helical" evidence="1">
    <location>
        <begin position="243"/>
        <end position="260"/>
    </location>
</feature>
<feature type="transmembrane region" description="Helical" evidence="1">
    <location>
        <begin position="202"/>
        <end position="223"/>
    </location>
</feature>
<reference evidence="2 3" key="1">
    <citation type="submission" date="2019-09" db="EMBL/GenBank/DDBJ databases">
        <title>High taxonomic diversity of Micromonospora strains isolated from Medicago sativa nodules in different geographical locations.</title>
        <authorList>
            <person name="Martinez-Hidalgo P."/>
            <person name="Flores-Felix J.D."/>
            <person name="Velazquez E."/>
            <person name="Brau L."/>
            <person name="Trujillo M.E."/>
            <person name="Martinez-Molina E."/>
        </authorList>
    </citation>
    <scope>NUCLEOTIDE SEQUENCE [LARGE SCALE GENOMIC DNA]</scope>
    <source>
        <strain evidence="2 3">ALFB5</strain>
    </source>
</reference>
<keyword evidence="1" id="KW-0472">Membrane</keyword>
<keyword evidence="1" id="KW-1133">Transmembrane helix</keyword>
<dbReference type="EMBL" id="WAAR01000034">
    <property type="protein sequence ID" value="KAB1116843.1"/>
    <property type="molecule type" value="Genomic_DNA"/>
</dbReference>
<feature type="transmembrane region" description="Helical" evidence="1">
    <location>
        <begin position="20"/>
        <end position="41"/>
    </location>
</feature>
<dbReference type="RefSeq" id="WP_151012385.1">
    <property type="nucleotide sequence ID" value="NZ_WAAR01000034.1"/>
</dbReference>
<evidence type="ECO:0000313" key="2">
    <source>
        <dbReference type="EMBL" id="KAB1116843.1"/>
    </source>
</evidence>
<dbReference type="InterPro" id="IPR045782">
    <property type="entry name" value="TrbL_3"/>
</dbReference>
<evidence type="ECO:0008006" key="4">
    <source>
        <dbReference type="Google" id="ProtNLM"/>
    </source>
</evidence>
<feature type="transmembrane region" description="Helical" evidence="1">
    <location>
        <begin position="170"/>
        <end position="190"/>
    </location>
</feature>
<dbReference type="Proteomes" id="UP000471364">
    <property type="component" value="Unassembled WGS sequence"/>
</dbReference>
<organism evidence="2 3">
    <name type="scientific">Micromonospora aurantiaca</name>
    <name type="common">nom. illeg.</name>
    <dbReference type="NCBI Taxonomy" id="47850"/>
    <lineage>
        <taxon>Bacteria</taxon>
        <taxon>Bacillati</taxon>
        <taxon>Actinomycetota</taxon>
        <taxon>Actinomycetes</taxon>
        <taxon>Micromonosporales</taxon>
        <taxon>Micromonosporaceae</taxon>
        <taxon>Micromonospora</taxon>
    </lineage>
</organism>
<feature type="transmembrane region" description="Helical" evidence="1">
    <location>
        <begin position="53"/>
        <end position="73"/>
    </location>
</feature>
<keyword evidence="1" id="KW-0812">Transmembrane</keyword>
<keyword evidence="3" id="KW-1185">Reference proteome</keyword>
<comment type="caution">
    <text evidence="2">The sequence shown here is derived from an EMBL/GenBank/DDBJ whole genome shotgun (WGS) entry which is preliminary data.</text>
</comment>
<dbReference type="Pfam" id="PF19590">
    <property type="entry name" value="TrbL_3"/>
    <property type="match status" value="1"/>
</dbReference>
<protein>
    <recommendedName>
        <fullName evidence="4">Type IV secretion system protein</fullName>
    </recommendedName>
</protein>
<feature type="transmembrane region" description="Helical" evidence="1">
    <location>
        <begin position="85"/>
        <end position="107"/>
    </location>
</feature>